<sequence length="254" mass="27847">MPRARSIGVRLLLCTLLAAAHRSSRAARAVPGGFQAAAVQPAALPAMPQWAQELDKPGESRRESLAWNKKTVADANDEGRQLDFVLWGDSLTAALQFKYPETWNEWFGEYDAAPLGVSASTVEELAWRIMGGRERLNVGPKVIAILIGTNNEMDSQPAAKLGVLLTWLERAYPASKLLVIPPPPSWQRRYIPLRDAYGAMLRSHPRVFFSLCGAGLDPASFDDMKDGVHPVPGGYDIMLRCLKSQVAARLSGRV</sequence>
<feature type="chain" id="PRO_5015162545" evidence="1">
    <location>
        <begin position="27"/>
        <end position="254"/>
    </location>
</feature>
<name>A0A2P6TZ31_CHLSO</name>
<dbReference type="AlphaFoldDB" id="A0A2P6TZ31"/>
<reference evidence="3 4" key="1">
    <citation type="journal article" date="2018" name="Plant J.">
        <title>Genome sequences of Chlorella sorokiniana UTEX 1602 and Micractinium conductrix SAG 241.80: implications to maltose excretion by a green alga.</title>
        <authorList>
            <person name="Arriola M.B."/>
            <person name="Velmurugan N."/>
            <person name="Zhang Y."/>
            <person name="Plunkett M.H."/>
            <person name="Hondzo H."/>
            <person name="Barney B.M."/>
        </authorList>
    </citation>
    <scope>NUCLEOTIDE SEQUENCE [LARGE SCALE GENOMIC DNA]</scope>
    <source>
        <strain evidence="4">UTEX 1602</strain>
    </source>
</reference>
<evidence type="ECO:0000259" key="2">
    <source>
        <dbReference type="Pfam" id="PF13472"/>
    </source>
</evidence>
<dbReference type="Proteomes" id="UP000239899">
    <property type="component" value="Unassembled WGS sequence"/>
</dbReference>
<feature type="domain" description="SGNH hydrolase-type esterase" evidence="2">
    <location>
        <begin position="88"/>
        <end position="237"/>
    </location>
</feature>
<organism evidence="3 4">
    <name type="scientific">Chlorella sorokiniana</name>
    <name type="common">Freshwater green alga</name>
    <dbReference type="NCBI Taxonomy" id="3076"/>
    <lineage>
        <taxon>Eukaryota</taxon>
        <taxon>Viridiplantae</taxon>
        <taxon>Chlorophyta</taxon>
        <taxon>core chlorophytes</taxon>
        <taxon>Trebouxiophyceae</taxon>
        <taxon>Chlorellales</taxon>
        <taxon>Chlorellaceae</taxon>
        <taxon>Chlorella clade</taxon>
        <taxon>Chlorella</taxon>
    </lineage>
</organism>
<dbReference type="SUPFAM" id="SSF52266">
    <property type="entry name" value="SGNH hydrolase"/>
    <property type="match status" value="1"/>
</dbReference>
<dbReference type="OrthoDB" id="514734at2759"/>
<evidence type="ECO:0000313" key="4">
    <source>
        <dbReference type="Proteomes" id="UP000239899"/>
    </source>
</evidence>
<proteinExistence type="predicted"/>
<dbReference type="EMBL" id="LHPG02000004">
    <property type="protein sequence ID" value="PRW59318.1"/>
    <property type="molecule type" value="Genomic_DNA"/>
</dbReference>
<dbReference type="InterPro" id="IPR013830">
    <property type="entry name" value="SGNH_hydro"/>
</dbReference>
<gene>
    <name evidence="3" type="ORF">C2E21_2116</name>
</gene>
<protein>
    <submittedName>
        <fullName evidence="3">1-alkyl-2-acetylglycerophosphocholine esterase</fullName>
    </submittedName>
</protein>
<keyword evidence="1" id="KW-0732">Signal</keyword>
<keyword evidence="4" id="KW-1185">Reference proteome</keyword>
<evidence type="ECO:0000256" key="1">
    <source>
        <dbReference type="SAM" id="SignalP"/>
    </source>
</evidence>
<dbReference type="Gene3D" id="3.40.50.1110">
    <property type="entry name" value="SGNH hydrolase"/>
    <property type="match status" value="1"/>
</dbReference>
<evidence type="ECO:0000313" key="3">
    <source>
        <dbReference type="EMBL" id="PRW59318.1"/>
    </source>
</evidence>
<dbReference type="Pfam" id="PF13472">
    <property type="entry name" value="Lipase_GDSL_2"/>
    <property type="match status" value="1"/>
</dbReference>
<comment type="caution">
    <text evidence="3">The sequence shown here is derived from an EMBL/GenBank/DDBJ whole genome shotgun (WGS) entry which is preliminary data.</text>
</comment>
<accession>A0A2P6TZ31</accession>
<feature type="signal peptide" evidence="1">
    <location>
        <begin position="1"/>
        <end position="26"/>
    </location>
</feature>
<dbReference type="InterPro" id="IPR036514">
    <property type="entry name" value="SGNH_hydro_sf"/>
</dbReference>